<gene>
    <name evidence="1" type="ORF">AVEN_71969_1</name>
</gene>
<evidence type="ECO:0000313" key="2">
    <source>
        <dbReference type="Proteomes" id="UP000499080"/>
    </source>
</evidence>
<reference evidence="1 2" key="1">
    <citation type="journal article" date="2019" name="Sci. Rep.">
        <title>Orb-weaving spider Araneus ventricosus genome elucidates the spidroin gene catalogue.</title>
        <authorList>
            <person name="Kono N."/>
            <person name="Nakamura H."/>
            <person name="Ohtoshi R."/>
            <person name="Moran D.A.P."/>
            <person name="Shinohara A."/>
            <person name="Yoshida Y."/>
            <person name="Fujiwara M."/>
            <person name="Mori M."/>
            <person name="Tomita M."/>
            <person name="Arakawa K."/>
        </authorList>
    </citation>
    <scope>NUCLEOTIDE SEQUENCE [LARGE SCALE GENOMIC DNA]</scope>
</reference>
<accession>A0A4Y2F773</accession>
<organism evidence="1 2">
    <name type="scientific">Araneus ventricosus</name>
    <name type="common">Orbweaver spider</name>
    <name type="synonym">Epeira ventricosa</name>
    <dbReference type="NCBI Taxonomy" id="182803"/>
    <lineage>
        <taxon>Eukaryota</taxon>
        <taxon>Metazoa</taxon>
        <taxon>Ecdysozoa</taxon>
        <taxon>Arthropoda</taxon>
        <taxon>Chelicerata</taxon>
        <taxon>Arachnida</taxon>
        <taxon>Araneae</taxon>
        <taxon>Araneomorphae</taxon>
        <taxon>Entelegynae</taxon>
        <taxon>Araneoidea</taxon>
        <taxon>Araneidae</taxon>
        <taxon>Araneus</taxon>
    </lineage>
</organism>
<protein>
    <submittedName>
        <fullName evidence="1">Uncharacterized protein</fullName>
    </submittedName>
</protein>
<name>A0A4Y2F773_ARAVE</name>
<proteinExistence type="predicted"/>
<sequence>MGTKLQIWYIVSAGHRRLFYLACTVHLDYFGCSMAAMLNELFCLHLINLLQCQKMQRQCDAIFLIVSRQSSEIRNVCQFHLVHIKKDPPCPARNCQHNAVVNNFFVHHLVMEHCD</sequence>
<dbReference type="EMBL" id="BGPR01000807">
    <property type="protein sequence ID" value="GBM36266.1"/>
    <property type="molecule type" value="Genomic_DNA"/>
</dbReference>
<keyword evidence="2" id="KW-1185">Reference proteome</keyword>
<dbReference type="Proteomes" id="UP000499080">
    <property type="component" value="Unassembled WGS sequence"/>
</dbReference>
<comment type="caution">
    <text evidence="1">The sequence shown here is derived from an EMBL/GenBank/DDBJ whole genome shotgun (WGS) entry which is preliminary data.</text>
</comment>
<evidence type="ECO:0000313" key="1">
    <source>
        <dbReference type="EMBL" id="GBM36266.1"/>
    </source>
</evidence>
<dbReference type="AlphaFoldDB" id="A0A4Y2F773"/>